<sequence>MQQATPNTTCEVASSKSIEARVRALGNMGTNRAWGSIEGKFGTLKTDAAPEAGGRICALFYTHLHYGGECEHRFLREEPTAGRKGAVKGGCQSSQKVIYDGIRRVVCQI</sequence>
<protein>
    <submittedName>
        <fullName evidence="1">Uncharacterized protein</fullName>
    </submittedName>
</protein>
<name>A0A318QRT7_9PROT</name>
<proteinExistence type="predicted"/>
<reference evidence="1 2" key="1">
    <citation type="submission" date="2017-07" db="EMBL/GenBank/DDBJ databases">
        <title>A draft genome sequence of Komagataeibacter sucrofermentans LMG 18788.</title>
        <authorList>
            <person name="Skraban J."/>
            <person name="Cleenwerck I."/>
            <person name="Vandamme P."/>
            <person name="Trcek J."/>
        </authorList>
    </citation>
    <scope>NUCLEOTIDE SEQUENCE [LARGE SCALE GENOMIC DNA]</scope>
    <source>
        <strain evidence="1 2">LMG 18788</strain>
    </source>
</reference>
<dbReference type="AlphaFoldDB" id="A0A318QRT7"/>
<comment type="caution">
    <text evidence="1">The sequence shown here is derived from an EMBL/GenBank/DDBJ whole genome shotgun (WGS) entry which is preliminary data.</text>
</comment>
<evidence type="ECO:0000313" key="1">
    <source>
        <dbReference type="EMBL" id="PYD77859.1"/>
    </source>
</evidence>
<evidence type="ECO:0000313" key="2">
    <source>
        <dbReference type="Proteomes" id="UP000247814"/>
    </source>
</evidence>
<gene>
    <name evidence="1" type="ORF">CFR77_13465</name>
</gene>
<dbReference type="EMBL" id="NKUA01000023">
    <property type="protein sequence ID" value="PYD77859.1"/>
    <property type="molecule type" value="Genomic_DNA"/>
</dbReference>
<organism evidence="1 2">
    <name type="scientific">Komagataeibacter sucrofermentans</name>
    <dbReference type="NCBI Taxonomy" id="1053551"/>
    <lineage>
        <taxon>Bacteria</taxon>
        <taxon>Pseudomonadati</taxon>
        <taxon>Pseudomonadota</taxon>
        <taxon>Alphaproteobacteria</taxon>
        <taxon>Acetobacterales</taxon>
        <taxon>Acetobacteraceae</taxon>
        <taxon>Komagataeibacter</taxon>
    </lineage>
</organism>
<keyword evidence="2" id="KW-1185">Reference proteome</keyword>
<accession>A0A318QRT7</accession>
<dbReference type="Proteomes" id="UP000247814">
    <property type="component" value="Unassembled WGS sequence"/>
</dbReference>